<dbReference type="Pfam" id="PF13304">
    <property type="entry name" value="AAA_21"/>
    <property type="match status" value="1"/>
</dbReference>
<dbReference type="AlphaFoldDB" id="A0AAX1SSH2"/>
<feature type="domain" description="Rad50/SbcC-type AAA" evidence="2">
    <location>
        <begin position="6"/>
        <end position="229"/>
    </location>
</feature>
<protein>
    <submittedName>
        <fullName evidence="3">AAA family ATPase</fullName>
    </submittedName>
</protein>
<dbReference type="GO" id="GO:0006302">
    <property type="term" value="P:double-strand break repair"/>
    <property type="evidence" value="ECO:0007669"/>
    <property type="project" value="InterPro"/>
</dbReference>
<sequence length="421" mass="48015">MIISDVTIKNFKGIEEIKIDFKPGFNLIKGINGKGKTSILEAIAVGLGGFVAGLEGVATRHFSTDEIRTVYSKIGDGSYGKKHMVPVEVTMRARLDGEMFEWTRGRTSIKASRSTIQPRNICRKAENMAEDSESTLPVLAYLGAGRVWSQKREKPENVFRKQYFRTVGYTDSLLEASNIKLLLNWCVRMEQVAWQKEARIAEYEAAKKAVADFMDNMEANTGHCVFYDKQNEELLYQKDGQILPVMQLSAGYQSLIWMVFDIAYRMAILNPMKKEKITDTCGVVLIDEIDMHLHPKWQWNVIEALRNVFPNVQFIAATHSPVLFASAKNIWLIDVDGTEPVYGYSHYGIDVNTSMSVFQGTKEIPENVQQQVDAFYNAMDSEKYEEAKNILERLETTTAPTHPLLVELRTRYDFETINWEE</sequence>
<dbReference type="RefSeq" id="WP_117556828.1">
    <property type="nucleotide sequence ID" value="NZ_BAABZL010000001.1"/>
</dbReference>
<dbReference type="EMBL" id="JAAITT010000007">
    <property type="protein sequence ID" value="NSJ48451.1"/>
    <property type="molecule type" value="Genomic_DNA"/>
</dbReference>
<keyword evidence="5" id="KW-1185">Reference proteome</keyword>
<dbReference type="GeneID" id="97204131"/>
<comment type="caution">
    <text evidence="3">The sequence shown here is derived from an EMBL/GenBank/DDBJ whole genome shotgun (WGS) entry which is preliminary data.</text>
</comment>
<dbReference type="GO" id="GO:0016887">
    <property type="term" value="F:ATP hydrolysis activity"/>
    <property type="evidence" value="ECO:0007669"/>
    <property type="project" value="InterPro"/>
</dbReference>
<dbReference type="InterPro" id="IPR051396">
    <property type="entry name" value="Bact_Antivir_Def_Nuclease"/>
</dbReference>
<evidence type="ECO:0000313" key="4">
    <source>
        <dbReference type="EMBL" id="NSJ48451.1"/>
    </source>
</evidence>
<evidence type="ECO:0000313" key="5">
    <source>
        <dbReference type="Proteomes" id="UP000669239"/>
    </source>
</evidence>
<gene>
    <name evidence="4" type="ORF">G5B36_07025</name>
    <name evidence="3" type="ORF">L0N08_00545</name>
</gene>
<dbReference type="Proteomes" id="UP000669239">
    <property type="component" value="Unassembled WGS sequence"/>
</dbReference>
<dbReference type="InterPro" id="IPR003959">
    <property type="entry name" value="ATPase_AAA_core"/>
</dbReference>
<dbReference type="InterPro" id="IPR038729">
    <property type="entry name" value="Rad50/SbcC_AAA"/>
</dbReference>
<dbReference type="GO" id="GO:0005524">
    <property type="term" value="F:ATP binding"/>
    <property type="evidence" value="ECO:0007669"/>
    <property type="project" value="InterPro"/>
</dbReference>
<evidence type="ECO:0000313" key="6">
    <source>
        <dbReference type="Proteomes" id="UP001299608"/>
    </source>
</evidence>
<dbReference type="SUPFAM" id="SSF52540">
    <property type="entry name" value="P-loop containing nucleoside triphosphate hydrolases"/>
    <property type="match status" value="1"/>
</dbReference>
<dbReference type="Proteomes" id="UP001299608">
    <property type="component" value="Unassembled WGS sequence"/>
</dbReference>
<reference evidence="3" key="3">
    <citation type="submission" date="2022-01" db="EMBL/GenBank/DDBJ databases">
        <title>Collection of gut derived symbiotic bacterial strains cultured from healthy donors.</title>
        <authorList>
            <person name="Lin H."/>
            <person name="Kohout C."/>
            <person name="Waligurski E."/>
            <person name="Pamer E.G."/>
        </authorList>
    </citation>
    <scope>NUCLEOTIDE SEQUENCE</scope>
    <source>
        <strain evidence="3">DFI.6.55</strain>
    </source>
</reference>
<dbReference type="PANTHER" id="PTHR43581">
    <property type="entry name" value="ATP/GTP PHOSPHATASE"/>
    <property type="match status" value="1"/>
</dbReference>
<dbReference type="PANTHER" id="PTHR43581:SF2">
    <property type="entry name" value="EXCINUCLEASE ATPASE SUBUNIT"/>
    <property type="match status" value="1"/>
</dbReference>
<feature type="domain" description="ATPase AAA-type core" evidence="1">
    <location>
        <begin position="233"/>
        <end position="324"/>
    </location>
</feature>
<evidence type="ECO:0000313" key="3">
    <source>
        <dbReference type="EMBL" id="MCG4743895.1"/>
    </source>
</evidence>
<proteinExistence type="predicted"/>
<evidence type="ECO:0000259" key="1">
    <source>
        <dbReference type="Pfam" id="PF13304"/>
    </source>
</evidence>
<dbReference type="InterPro" id="IPR027417">
    <property type="entry name" value="P-loop_NTPase"/>
</dbReference>
<dbReference type="Pfam" id="PF13476">
    <property type="entry name" value="AAA_23"/>
    <property type="match status" value="1"/>
</dbReference>
<accession>A0AAX1SSH2</accession>
<dbReference type="Gene3D" id="3.40.50.300">
    <property type="entry name" value="P-loop containing nucleotide triphosphate hydrolases"/>
    <property type="match status" value="1"/>
</dbReference>
<dbReference type="EMBL" id="JAKNGE010000001">
    <property type="protein sequence ID" value="MCG4743895.1"/>
    <property type="molecule type" value="Genomic_DNA"/>
</dbReference>
<name>A0AAX1SSH2_9FIRM</name>
<reference evidence="4 5" key="1">
    <citation type="journal article" date="2020" name="Cell Host Microbe">
        <title>Functional and Genomic Variation between Human-Derived Isolates of Lachnospiraceae Reveals Inter- and Intra-Species Diversity.</title>
        <authorList>
            <person name="Sorbara M.T."/>
            <person name="Littmann E.R."/>
            <person name="Fontana E."/>
            <person name="Moody T.U."/>
            <person name="Kohout C.E."/>
            <person name="Gjonbalaj M."/>
            <person name="Eaton V."/>
            <person name="Seok R."/>
            <person name="Leiner I.M."/>
            <person name="Pamer E.G."/>
        </authorList>
    </citation>
    <scope>NUCLEOTIDE SEQUENCE [LARGE SCALE GENOMIC DNA]</scope>
    <source>
        <strain evidence="4 5">MSK.1.17</strain>
    </source>
</reference>
<organism evidence="3 6">
    <name type="scientific">Enterocloster aldenensis</name>
    <dbReference type="NCBI Taxonomy" id="358742"/>
    <lineage>
        <taxon>Bacteria</taxon>
        <taxon>Bacillati</taxon>
        <taxon>Bacillota</taxon>
        <taxon>Clostridia</taxon>
        <taxon>Lachnospirales</taxon>
        <taxon>Lachnospiraceae</taxon>
        <taxon>Enterocloster</taxon>
    </lineage>
</organism>
<reference evidence="4" key="2">
    <citation type="submission" date="2020-02" db="EMBL/GenBank/DDBJ databases">
        <authorList>
            <person name="Littmann E."/>
            <person name="Sorbara M."/>
        </authorList>
    </citation>
    <scope>NUCLEOTIDE SEQUENCE</scope>
    <source>
        <strain evidence="4">MSK.1.17</strain>
    </source>
</reference>
<evidence type="ECO:0000259" key="2">
    <source>
        <dbReference type="Pfam" id="PF13476"/>
    </source>
</evidence>